<reference evidence="2" key="1">
    <citation type="submission" date="2022-01" db="EMBL/GenBank/DDBJ databases">
        <authorList>
            <person name="King R."/>
        </authorList>
    </citation>
    <scope>NUCLEOTIDE SEQUENCE</scope>
</reference>
<evidence type="ECO:0000313" key="2">
    <source>
        <dbReference type="EMBL" id="CAH1119402.1"/>
    </source>
</evidence>
<proteinExistence type="predicted"/>
<protein>
    <submittedName>
        <fullName evidence="2">Uncharacterized protein</fullName>
    </submittedName>
</protein>
<evidence type="ECO:0000256" key="1">
    <source>
        <dbReference type="SAM" id="Coils"/>
    </source>
</evidence>
<keyword evidence="1" id="KW-0175">Coiled coil</keyword>
<dbReference type="AlphaFoldDB" id="A0A9P0DG26"/>
<evidence type="ECO:0000313" key="3">
    <source>
        <dbReference type="Proteomes" id="UP001153737"/>
    </source>
</evidence>
<keyword evidence="3" id="KW-1185">Reference proteome</keyword>
<accession>A0A9P0DG26</accession>
<name>A0A9P0DG26_PHACE</name>
<dbReference type="EMBL" id="OU896719">
    <property type="protein sequence ID" value="CAH1119402.1"/>
    <property type="molecule type" value="Genomic_DNA"/>
</dbReference>
<reference evidence="2" key="2">
    <citation type="submission" date="2022-10" db="EMBL/GenBank/DDBJ databases">
        <authorList>
            <consortium name="ENA_rothamsted_submissions"/>
            <consortium name="culmorum"/>
            <person name="King R."/>
        </authorList>
    </citation>
    <scope>NUCLEOTIDE SEQUENCE</scope>
</reference>
<gene>
    <name evidence="2" type="ORF">PHAECO_LOCUS3718</name>
</gene>
<feature type="coiled-coil region" evidence="1">
    <location>
        <begin position="82"/>
        <end position="116"/>
    </location>
</feature>
<dbReference type="OrthoDB" id="6605214at2759"/>
<organism evidence="2 3">
    <name type="scientific">Phaedon cochleariae</name>
    <name type="common">Mustard beetle</name>
    <dbReference type="NCBI Taxonomy" id="80249"/>
    <lineage>
        <taxon>Eukaryota</taxon>
        <taxon>Metazoa</taxon>
        <taxon>Ecdysozoa</taxon>
        <taxon>Arthropoda</taxon>
        <taxon>Hexapoda</taxon>
        <taxon>Insecta</taxon>
        <taxon>Pterygota</taxon>
        <taxon>Neoptera</taxon>
        <taxon>Endopterygota</taxon>
        <taxon>Coleoptera</taxon>
        <taxon>Polyphaga</taxon>
        <taxon>Cucujiformia</taxon>
        <taxon>Chrysomeloidea</taxon>
        <taxon>Chrysomelidae</taxon>
        <taxon>Chrysomelinae</taxon>
        <taxon>Chrysomelini</taxon>
        <taxon>Phaedon</taxon>
    </lineage>
</organism>
<sequence length="207" mass="24145">MSKTISTENVENVELTVQKHVVNFCKLLPIHVDKWRKLLEEADKPAQALTNYAEQLRHVEKANIEYLDKFRDLQEKIRFKVFIEMEEEISTLKKIIDHLNQTNQDLKNKLSILERSTIDLCWEANTPLLTGTAFQPPLTRILQDGLTFFQYFANALTKIKDNFKNMDVRDEKNMAKLEKSFKMEYVSKSVTSFLAIVQYVGNDKAVI</sequence>
<dbReference type="Proteomes" id="UP001153737">
    <property type="component" value="Chromosome 13"/>
</dbReference>
<dbReference type="InterPro" id="IPR029159">
    <property type="entry name" value="CA109-like"/>
</dbReference>
<dbReference type="Pfam" id="PF15011">
    <property type="entry name" value="CA109-like"/>
    <property type="match status" value="1"/>
</dbReference>